<dbReference type="EMBL" id="CP117834">
    <property type="protein sequence ID" value="WDF02975.1"/>
    <property type="molecule type" value="Genomic_DNA"/>
</dbReference>
<feature type="domain" description="DUF4440" evidence="1">
    <location>
        <begin position="11"/>
        <end position="109"/>
    </location>
</feature>
<evidence type="ECO:0000313" key="3">
    <source>
        <dbReference type="Proteomes" id="UP001215143"/>
    </source>
</evidence>
<dbReference type="InterPro" id="IPR032710">
    <property type="entry name" value="NTF2-like_dom_sf"/>
</dbReference>
<name>A0ABY7W206_9BACI</name>
<organism evidence="2 3">
    <name type="scientific">Shouchella hunanensis</name>
    <dbReference type="NCBI Taxonomy" id="766894"/>
    <lineage>
        <taxon>Bacteria</taxon>
        <taxon>Bacillati</taxon>
        <taxon>Bacillota</taxon>
        <taxon>Bacilli</taxon>
        <taxon>Bacillales</taxon>
        <taxon>Bacillaceae</taxon>
        <taxon>Shouchella</taxon>
    </lineage>
</organism>
<evidence type="ECO:0000259" key="1">
    <source>
        <dbReference type="Pfam" id="PF14534"/>
    </source>
</evidence>
<protein>
    <submittedName>
        <fullName evidence="2">DUF4440 domain-containing protein</fullName>
    </submittedName>
</protein>
<keyword evidence="3" id="KW-1185">Reference proteome</keyword>
<dbReference type="Pfam" id="PF14534">
    <property type="entry name" value="DUF4440"/>
    <property type="match status" value="1"/>
</dbReference>
<reference evidence="2 3" key="1">
    <citation type="submission" date="2023-02" db="EMBL/GenBank/DDBJ databases">
        <authorList>
            <person name="Liu G."/>
        </authorList>
    </citation>
    <scope>NUCLEOTIDE SEQUENCE [LARGE SCALE GENOMIC DNA]</scope>
    <source>
        <strain evidence="2 3">DSM 23008</strain>
    </source>
</reference>
<sequence length="118" mass="13672">MDDKFTLKEVLLDLEEKLLKPEIRASKDEVTQLLSEDFFEFGSSGKVLYKNESIDEVSLSAVSMKLSDFEIHPLSEQIVLTTYRIYNEVSKQHSLRSSIWRLTDGKWKMQFHQGTPTA</sequence>
<dbReference type="Proteomes" id="UP001215143">
    <property type="component" value="Chromosome"/>
</dbReference>
<gene>
    <name evidence="2" type="ORF">PQ477_15935</name>
</gene>
<evidence type="ECO:0000313" key="2">
    <source>
        <dbReference type="EMBL" id="WDF02975.1"/>
    </source>
</evidence>
<proteinExistence type="predicted"/>
<accession>A0ABY7W206</accession>
<dbReference type="SUPFAM" id="SSF54427">
    <property type="entry name" value="NTF2-like"/>
    <property type="match status" value="1"/>
</dbReference>
<dbReference type="RefSeq" id="WP_274272480.1">
    <property type="nucleotide sequence ID" value="NZ_CP117834.1"/>
</dbReference>
<dbReference type="InterPro" id="IPR027843">
    <property type="entry name" value="DUF4440"/>
</dbReference>
<dbReference type="Gene3D" id="3.10.450.50">
    <property type="match status" value="1"/>
</dbReference>